<organism evidence="1 2">
    <name type="scientific">Diphasiastrum complanatum</name>
    <name type="common">Issler's clubmoss</name>
    <name type="synonym">Lycopodium complanatum</name>
    <dbReference type="NCBI Taxonomy" id="34168"/>
    <lineage>
        <taxon>Eukaryota</taxon>
        <taxon>Viridiplantae</taxon>
        <taxon>Streptophyta</taxon>
        <taxon>Embryophyta</taxon>
        <taxon>Tracheophyta</taxon>
        <taxon>Lycopodiopsida</taxon>
        <taxon>Lycopodiales</taxon>
        <taxon>Lycopodiaceae</taxon>
        <taxon>Lycopodioideae</taxon>
        <taxon>Diphasiastrum</taxon>
    </lineage>
</organism>
<protein>
    <submittedName>
        <fullName evidence="1">Uncharacterized protein</fullName>
    </submittedName>
</protein>
<keyword evidence="2" id="KW-1185">Reference proteome</keyword>
<accession>A0ACC2CC97</accession>
<evidence type="ECO:0000313" key="2">
    <source>
        <dbReference type="Proteomes" id="UP001162992"/>
    </source>
</evidence>
<gene>
    <name evidence="1" type="ORF">O6H91_11G096600</name>
</gene>
<evidence type="ECO:0000313" key="1">
    <source>
        <dbReference type="EMBL" id="KAJ7539499.1"/>
    </source>
</evidence>
<dbReference type="EMBL" id="CM055102">
    <property type="protein sequence ID" value="KAJ7539499.1"/>
    <property type="molecule type" value="Genomic_DNA"/>
</dbReference>
<comment type="caution">
    <text evidence="1">The sequence shown here is derived from an EMBL/GenBank/DDBJ whole genome shotgun (WGS) entry which is preliminary data.</text>
</comment>
<reference evidence="2" key="1">
    <citation type="journal article" date="2024" name="Proc. Natl. Acad. Sci. U.S.A.">
        <title>Extraordinary preservation of gene collinearity over three hundred million years revealed in homosporous lycophytes.</title>
        <authorList>
            <person name="Li C."/>
            <person name="Wickell D."/>
            <person name="Kuo L.Y."/>
            <person name="Chen X."/>
            <person name="Nie B."/>
            <person name="Liao X."/>
            <person name="Peng D."/>
            <person name="Ji J."/>
            <person name="Jenkins J."/>
            <person name="Williams M."/>
            <person name="Shu S."/>
            <person name="Plott C."/>
            <person name="Barry K."/>
            <person name="Rajasekar S."/>
            <person name="Grimwood J."/>
            <person name="Han X."/>
            <person name="Sun S."/>
            <person name="Hou Z."/>
            <person name="He W."/>
            <person name="Dai G."/>
            <person name="Sun C."/>
            <person name="Schmutz J."/>
            <person name="Leebens-Mack J.H."/>
            <person name="Li F.W."/>
            <person name="Wang L."/>
        </authorList>
    </citation>
    <scope>NUCLEOTIDE SEQUENCE [LARGE SCALE GENOMIC DNA]</scope>
    <source>
        <strain evidence="2">cv. PW_Plant_1</strain>
    </source>
</reference>
<name>A0ACC2CC97_DIPCM</name>
<sequence>MNYVRCFFICCAYLLATWISTVHSVPPSPVNCDTNGLNCLVSSTYRVWPDRSTCRAAKVTYPSTEEEFKSSVAHAVKNNLKIKVISKLAHSAPKLICPGGDNGLLISTRDYAKKIIVNISSSTATVDSGVELRDFVDAIAKYGLALPHSPYWDGLSIGGLLSTGAHGSSLWGNGGAVHEYVVGMRLIIPASADEGFVRIMDLTKEDKDLNAAKVSLGVLGVISQVTFALQPMFKRSIRNVLRTDEGLEEKIIAFGSASEFGDVTWYASKRRAVFRVDNRVPVNIAGDGVNDYIGFQKTSRAALEAQRDTETRAELRRDSKAKCDAASKQIAALLMLGMGFKNNRVAFTGYPVIGYQNLLQTSGDCQNAIDTIPLTLVCPWDHRFKGSFLHQTTVSIPISQIHHFISDVKKLRDMDPASLCGLDLYNGFLMRYVKKSSAYLGKTEDMIDVDFNYYRADNASTGRLHEDVYEEIEQLAVFKYQGLPHWGKNRNVAFVGIASRYQNLHKFLKVKQRYDPQGLFSSEWTDTILGIDSRGVTIQRDNCALEGLCICSEDVHCAPDQGYFCRQGMVVELWLCMKSMFCSEKLLFL</sequence>
<proteinExistence type="predicted"/>
<dbReference type="Proteomes" id="UP001162992">
    <property type="component" value="Chromosome 11"/>
</dbReference>